<keyword evidence="2 5" id="KW-0812">Transmembrane</keyword>
<dbReference type="OrthoDB" id="10070607at2759"/>
<evidence type="ECO:0000256" key="5">
    <source>
        <dbReference type="SAM" id="Phobius"/>
    </source>
</evidence>
<accession>A0A8C5MIX3</accession>
<sequence>MEISMDLTTISGLVVANISDADSWNGVYSNIQALQAITAILSIIGSGFVSGYAFFQYGLKLQEACSFFCLSVSNLLLAICWLLGAFVFRKSDFSRDIVCYNIQAVGQILYLSTFFYTVNYMWQLCKSLKRTLDNTLDPISNTERCIAIAASIVSSVLPVCLAVPKLYIGNSNGCYGNSTNPHSCLVVNVGSLITIDWQAYTNDSCKQIHLYGTSGFLFVFFLTAVSMLVLLGYVLYFLRARQITDEQRVVIVMTKWRLLLLMIIFFFCSMSAVMLAFRKLVNHAEKSEIDEILYYFQAFTAVSQGFFSFLAFWFTLCLERNLKQKSCHDVETQTLLMRSQKRQYASTQTTNVHAAQLQRTFLNRSRATTDIAV</sequence>
<proteinExistence type="predicted"/>
<gene>
    <name evidence="6" type="primary">TMEM116</name>
</gene>
<dbReference type="GO" id="GO:0005886">
    <property type="term" value="C:plasma membrane"/>
    <property type="evidence" value="ECO:0007669"/>
    <property type="project" value="TreeGrafter"/>
</dbReference>
<evidence type="ECO:0000256" key="1">
    <source>
        <dbReference type="ARBA" id="ARBA00004141"/>
    </source>
</evidence>
<protein>
    <submittedName>
        <fullName evidence="6">Transmembrane protein 116</fullName>
    </submittedName>
</protein>
<dbReference type="Gene3D" id="1.20.1070.10">
    <property type="entry name" value="Rhodopsin 7-helix transmembrane proteins"/>
    <property type="match status" value="1"/>
</dbReference>
<dbReference type="AlphaFoldDB" id="A0A8C5MIX3"/>
<evidence type="ECO:0000313" key="6">
    <source>
        <dbReference type="Ensembl" id="ENSLLEP00000015309.1"/>
    </source>
</evidence>
<reference evidence="6" key="2">
    <citation type="submission" date="2025-09" db="UniProtKB">
        <authorList>
            <consortium name="Ensembl"/>
        </authorList>
    </citation>
    <scope>IDENTIFICATION</scope>
</reference>
<feature type="transmembrane region" description="Helical" evidence="5">
    <location>
        <begin position="292"/>
        <end position="316"/>
    </location>
</feature>
<dbReference type="Proteomes" id="UP000694569">
    <property type="component" value="Unplaced"/>
</dbReference>
<comment type="subcellular location">
    <subcellularLocation>
        <location evidence="1">Membrane</location>
        <topology evidence="1">Multi-pass membrane protein</topology>
    </subcellularLocation>
</comment>
<name>A0A8C5MIX3_9ANUR</name>
<dbReference type="GO" id="GO:0007189">
    <property type="term" value="P:adenylate cyclase-activating G protein-coupled receptor signaling pathway"/>
    <property type="evidence" value="ECO:0007669"/>
    <property type="project" value="TreeGrafter"/>
</dbReference>
<evidence type="ECO:0000313" key="7">
    <source>
        <dbReference type="Proteomes" id="UP000694569"/>
    </source>
</evidence>
<evidence type="ECO:0000256" key="2">
    <source>
        <dbReference type="ARBA" id="ARBA00022692"/>
    </source>
</evidence>
<keyword evidence="4 5" id="KW-0472">Membrane</keyword>
<dbReference type="GeneTree" id="ENSGT00390000003209"/>
<feature type="transmembrane region" description="Helical" evidence="5">
    <location>
        <begin position="146"/>
        <end position="168"/>
    </location>
</feature>
<evidence type="ECO:0000256" key="4">
    <source>
        <dbReference type="ARBA" id="ARBA00023136"/>
    </source>
</evidence>
<keyword evidence="7" id="KW-1185">Reference proteome</keyword>
<reference evidence="6" key="1">
    <citation type="submission" date="2025-08" db="UniProtKB">
        <authorList>
            <consortium name="Ensembl"/>
        </authorList>
    </citation>
    <scope>IDENTIFICATION</scope>
</reference>
<keyword evidence="3 5" id="KW-1133">Transmembrane helix</keyword>
<dbReference type="PANTHER" id="PTHR23112">
    <property type="entry name" value="G PROTEIN-COUPLED RECEPTOR 157-RELATED"/>
    <property type="match status" value="1"/>
</dbReference>
<dbReference type="Ensembl" id="ENSLLET00000015895.1">
    <property type="protein sequence ID" value="ENSLLEP00000015309.1"/>
    <property type="gene ID" value="ENSLLEG00000009660.1"/>
</dbReference>
<feature type="transmembrane region" description="Helical" evidence="5">
    <location>
        <begin position="108"/>
        <end position="125"/>
    </location>
</feature>
<feature type="transmembrane region" description="Helical" evidence="5">
    <location>
        <begin position="67"/>
        <end position="88"/>
    </location>
</feature>
<feature type="transmembrane region" description="Helical" evidence="5">
    <location>
        <begin position="258"/>
        <end position="277"/>
    </location>
</feature>
<evidence type="ECO:0000256" key="3">
    <source>
        <dbReference type="ARBA" id="ARBA00022989"/>
    </source>
</evidence>
<dbReference type="PANTHER" id="PTHR23112:SF0">
    <property type="entry name" value="TRANSMEMBRANE PROTEIN 116"/>
    <property type="match status" value="1"/>
</dbReference>
<dbReference type="GO" id="GO:0004930">
    <property type="term" value="F:G protein-coupled receptor activity"/>
    <property type="evidence" value="ECO:0007669"/>
    <property type="project" value="TreeGrafter"/>
</dbReference>
<organism evidence="6 7">
    <name type="scientific">Leptobrachium leishanense</name>
    <name type="common">Leishan spiny toad</name>
    <dbReference type="NCBI Taxonomy" id="445787"/>
    <lineage>
        <taxon>Eukaryota</taxon>
        <taxon>Metazoa</taxon>
        <taxon>Chordata</taxon>
        <taxon>Craniata</taxon>
        <taxon>Vertebrata</taxon>
        <taxon>Euteleostomi</taxon>
        <taxon>Amphibia</taxon>
        <taxon>Batrachia</taxon>
        <taxon>Anura</taxon>
        <taxon>Pelobatoidea</taxon>
        <taxon>Megophryidae</taxon>
        <taxon>Leptobrachium</taxon>
    </lineage>
</organism>
<feature type="transmembrane region" description="Helical" evidence="5">
    <location>
        <begin position="31"/>
        <end position="55"/>
    </location>
</feature>
<feature type="transmembrane region" description="Helical" evidence="5">
    <location>
        <begin position="216"/>
        <end position="238"/>
    </location>
</feature>